<sequence length="87" mass="9630">MSAPGEADASTGTQPEESREKDCAWCKIMQNKLCKTQYDAFDACMEREGEDGDAKCMELFDSLRACMAQKPSLLTMLKVKLSGPDDK</sequence>
<name>A0A835VZ07_CHLIN</name>
<dbReference type="PROSITE" id="PS51808">
    <property type="entry name" value="CHCH"/>
    <property type="match status" value="1"/>
</dbReference>
<evidence type="ECO:0000313" key="3">
    <source>
        <dbReference type="Proteomes" id="UP000650467"/>
    </source>
</evidence>
<reference evidence="2" key="1">
    <citation type="journal article" date="2020" name="bioRxiv">
        <title>Comparative genomics of Chlamydomonas.</title>
        <authorList>
            <person name="Craig R.J."/>
            <person name="Hasan A.R."/>
            <person name="Ness R.W."/>
            <person name="Keightley P.D."/>
        </authorList>
    </citation>
    <scope>NUCLEOTIDE SEQUENCE</scope>
    <source>
        <strain evidence="2">SAG 7.73</strain>
    </source>
</reference>
<keyword evidence="3" id="KW-1185">Reference proteome</keyword>
<gene>
    <name evidence="2" type="ORF">HXX76_009629</name>
</gene>
<accession>A0A835VZ07</accession>
<proteinExistence type="predicted"/>
<dbReference type="AlphaFoldDB" id="A0A835VZ07"/>
<dbReference type="Proteomes" id="UP000650467">
    <property type="component" value="Unassembled WGS sequence"/>
</dbReference>
<evidence type="ECO:0008006" key="4">
    <source>
        <dbReference type="Google" id="ProtNLM"/>
    </source>
</evidence>
<comment type="caution">
    <text evidence="2">The sequence shown here is derived from an EMBL/GenBank/DDBJ whole genome shotgun (WGS) entry which is preliminary data.</text>
</comment>
<protein>
    <recommendedName>
        <fullName evidence="4">GCK domain-containing protein</fullName>
    </recommendedName>
</protein>
<dbReference type="Gene3D" id="1.10.287.2900">
    <property type="match status" value="1"/>
</dbReference>
<organism evidence="2 3">
    <name type="scientific">Chlamydomonas incerta</name>
    <dbReference type="NCBI Taxonomy" id="51695"/>
    <lineage>
        <taxon>Eukaryota</taxon>
        <taxon>Viridiplantae</taxon>
        <taxon>Chlorophyta</taxon>
        <taxon>core chlorophytes</taxon>
        <taxon>Chlorophyceae</taxon>
        <taxon>CS clade</taxon>
        <taxon>Chlamydomonadales</taxon>
        <taxon>Chlamydomonadaceae</taxon>
        <taxon>Chlamydomonas</taxon>
    </lineage>
</organism>
<evidence type="ECO:0000313" key="2">
    <source>
        <dbReference type="EMBL" id="KAG2431098.1"/>
    </source>
</evidence>
<dbReference type="OrthoDB" id="527152at2759"/>
<evidence type="ECO:0000256" key="1">
    <source>
        <dbReference type="SAM" id="MobiDB-lite"/>
    </source>
</evidence>
<dbReference type="EMBL" id="JAEHOC010000025">
    <property type="protein sequence ID" value="KAG2431098.1"/>
    <property type="molecule type" value="Genomic_DNA"/>
</dbReference>
<feature type="region of interest" description="Disordered" evidence="1">
    <location>
        <begin position="1"/>
        <end position="21"/>
    </location>
</feature>